<dbReference type="EMBL" id="ACDE02000019">
    <property type="protein sequence ID" value="EEO40261.1"/>
    <property type="molecule type" value="Genomic_DNA"/>
</dbReference>
<sequence length="203" mass="24434">MDNSLFKDFTLRSKNMLITAKTRTGVTSSIMVPAVLENNETNFVILDFNKEIYFITNKYRRKYGNVYFIDRDTTIEDINKIDYSKRFTIYIGCEVHRENIDEVKIFEEILKIIDNKRVKCIILIEHFERISNLLKEFKIENNNKFLISTQEDSNLELIKNNLEKFDMAHINLSNNSIYIDDKEYKQEFYFKNEKYMKLLELKK</sequence>
<accession>A0A0M1VUE6</accession>
<organism evidence="1 2">
    <name type="scientific">Fusobacterium vincentii 4_1_13</name>
    <dbReference type="NCBI Taxonomy" id="469606"/>
    <lineage>
        <taxon>Bacteria</taxon>
        <taxon>Fusobacteriati</taxon>
        <taxon>Fusobacteriota</taxon>
        <taxon>Fusobacteriia</taxon>
        <taxon>Fusobacteriales</taxon>
        <taxon>Fusobacteriaceae</taxon>
        <taxon>Fusobacterium</taxon>
    </lineage>
</organism>
<evidence type="ECO:0000313" key="2">
    <source>
        <dbReference type="Proteomes" id="UP000004925"/>
    </source>
</evidence>
<dbReference type="Proteomes" id="UP000004925">
    <property type="component" value="Unassembled WGS sequence"/>
</dbReference>
<gene>
    <name evidence="1" type="ORF">FSCG_00974</name>
</gene>
<reference evidence="1 2" key="1">
    <citation type="submission" date="2011-10" db="EMBL/GenBank/DDBJ databases">
        <title>The Genome Sequence of Fusobacterium sp. 4_1_13.</title>
        <authorList>
            <consortium name="The Broad Institute Genome Sequencing Platform"/>
            <person name="Earl A."/>
            <person name="Ward D."/>
            <person name="Feldgarden M."/>
            <person name="Gevers D."/>
            <person name="Strauss J."/>
            <person name="Ambrose C."/>
            <person name="Allen-Vercoe E."/>
            <person name="Young S.K."/>
            <person name="Zeng Q."/>
            <person name="Gargeya S."/>
            <person name="Fitzgerald M."/>
            <person name="Haas B."/>
            <person name="Abouelleil A."/>
            <person name="Alvarado L."/>
            <person name="Arachchi H.M."/>
            <person name="Berlin A."/>
            <person name="Brown A."/>
            <person name="Chapman S.B."/>
            <person name="Chen Z."/>
            <person name="Dunbar C."/>
            <person name="Freedman E."/>
            <person name="Gearin G."/>
            <person name="Goldberg J."/>
            <person name="Griggs A."/>
            <person name="Gujja S."/>
            <person name="Heiman D."/>
            <person name="Howarth C."/>
            <person name="Larson L."/>
            <person name="Lui A."/>
            <person name="MacDonald P.J."/>
            <person name="Montmayeur A."/>
            <person name="Murphy C."/>
            <person name="Neiman D."/>
            <person name="Pearson M."/>
            <person name="Priest M."/>
            <person name="Roberts A."/>
            <person name="Saif S."/>
            <person name="Shea T."/>
            <person name="Shenoy N."/>
            <person name="Sisk P."/>
            <person name="Stolte C."/>
            <person name="Sykes S."/>
            <person name="Wortman J."/>
            <person name="Nusbaum C."/>
            <person name="Birren B."/>
        </authorList>
    </citation>
    <scope>NUCLEOTIDE SEQUENCE [LARGE SCALE GENOMIC DNA]</scope>
    <source>
        <strain evidence="1 2">4_1_13</strain>
    </source>
</reference>
<comment type="caution">
    <text evidence="1">The sequence shown here is derived from an EMBL/GenBank/DDBJ whole genome shotgun (WGS) entry which is preliminary data.</text>
</comment>
<protein>
    <submittedName>
        <fullName evidence="1">Uncharacterized protein</fullName>
    </submittedName>
</protein>
<evidence type="ECO:0000313" key="1">
    <source>
        <dbReference type="EMBL" id="EEO40261.1"/>
    </source>
</evidence>
<name>A0A0M1VUE6_FUSVC</name>
<dbReference type="HOGENOM" id="CLU_1347276_0_0_0"/>
<proteinExistence type="predicted"/>
<dbReference type="AlphaFoldDB" id="A0A0M1VUE6"/>
<dbReference type="RefSeq" id="WP_008802964.1">
    <property type="nucleotide sequence ID" value="NZ_KQ235737.1"/>
</dbReference>